<dbReference type="Proteomes" id="UP000095280">
    <property type="component" value="Unplaced"/>
</dbReference>
<dbReference type="PANTHER" id="PTHR47977">
    <property type="entry name" value="RAS-RELATED PROTEIN RAB"/>
    <property type="match status" value="1"/>
</dbReference>
<dbReference type="CDD" id="cd00154">
    <property type="entry name" value="Rab"/>
    <property type="match status" value="1"/>
</dbReference>
<reference evidence="5" key="1">
    <citation type="submission" date="2016-11" db="UniProtKB">
        <authorList>
            <consortium name="WormBaseParasite"/>
        </authorList>
    </citation>
    <scope>IDENTIFICATION</scope>
</reference>
<dbReference type="PROSITE" id="PS51419">
    <property type="entry name" value="RAB"/>
    <property type="match status" value="1"/>
</dbReference>
<dbReference type="NCBIfam" id="TIGR00231">
    <property type="entry name" value="small_GTP"/>
    <property type="match status" value="1"/>
</dbReference>
<evidence type="ECO:0000256" key="2">
    <source>
        <dbReference type="ARBA" id="ARBA00023134"/>
    </source>
</evidence>
<dbReference type="GO" id="GO:0003924">
    <property type="term" value="F:GTPase activity"/>
    <property type="evidence" value="ECO:0007669"/>
    <property type="project" value="InterPro"/>
</dbReference>
<name>A0A1I8IKH3_9PLAT</name>
<dbReference type="SMART" id="SM00174">
    <property type="entry name" value="RHO"/>
    <property type="match status" value="1"/>
</dbReference>
<keyword evidence="2" id="KW-0342">GTP-binding</keyword>
<organism evidence="4 5">
    <name type="scientific">Macrostomum lignano</name>
    <dbReference type="NCBI Taxonomy" id="282301"/>
    <lineage>
        <taxon>Eukaryota</taxon>
        <taxon>Metazoa</taxon>
        <taxon>Spiralia</taxon>
        <taxon>Lophotrochozoa</taxon>
        <taxon>Platyhelminthes</taxon>
        <taxon>Rhabditophora</taxon>
        <taxon>Macrostomorpha</taxon>
        <taxon>Macrostomida</taxon>
        <taxon>Macrostomidae</taxon>
        <taxon>Macrostomum</taxon>
    </lineage>
</organism>
<keyword evidence="4" id="KW-1185">Reference proteome</keyword>
<dbReference type="PRINTS" id="PR00449">
    <property type="entry name" value="RASTRNSFRMNG"/>
</dbReference>
<dbReference type="GO" id="GO:0005525">
    <property type="term" value="F:GTP binding"/>
    <property type="evidence" value="ECO:0007669"/>
    <property type="project" value="UniProtKB-KW"/>
</dbReference>
<dbReference type="FunFam" id="3.40.50.300:FF:001447">
    <property type="entry name" value="Ras-related protein Rab-1B"/>
    <property type="match status" value="1"/>
</dbReference>
<dbReference type="InterPro" id="IPR005225">
    <property type="entry name" value="Small_GTP-bd"/>
</dbReference>
<dbReference type="SMART" id="SM00173">
    <property type="entry name" value="RAS"/>
    <property type="match status" value="1"/>
</dbReference>
<dbReference type="Pfam" id="PF00071">
    <property type="entry name" value="Ras"/>
    <property type="match status" value="1"/>
</dbReference>
<protein>
    <submittedName>
        <fullName evidence="5">Ras family protein</fullName>
    </submittedName>
</protein>
<dbReference type="SMART" id="SM00175">
    <property type="entry name" value="RAB"/>
    <property type="match status" value="1"/>
</dbReference>
<feature type="region of interest" description="Disordered" evidence="3">
    <location>
        <begin position="121"/>
        <end position="152"/>
    </location>
</feature>
<feature type="compositionally biased region" description="Gly residues" evidence="3">
    <location>
        <begin position="65"/>
        <end position="74"/>
    </location>
</feature>
<feature type="region of interest" description="Disordered" evidence="3">
    <location>
        <begin position="48"/>
        <end position="102"/>
    </location>
</feature>
<dbReference type="WBParaSite" id="maker-uti_cns_0013367-snap-gene-0.4-mRNA-1">
    <property type="protein sequence ID" value="maker-uti_cns_0013367-snap-gene-0.4-mRNA-1"/>
    <property type="gene ID" value="maker-uti_cns_0013367-snap-gene-0.4"/>
</dbReference>
<dbReference type="PROSITE" id="PS51421">
    <property type="entry name" value="RAS"/>
    <property type="match status" value="1"/>
</dbReference>
<dbReference type="InterPro" id="IPR050227">
    <property type="entry name" value="Rab"/>
</dbReference>
<evidence type="ECO:0000313" key="4">
    <source>
        <dbReference type="Proteomes" id="UP000095280"/>
    </source>
</evidence>
<feature type="compositionally biased region" description="Acidic residues" evidence="3">
    <location>
        <begin position="137"/>
        <end position="147"/>
    </location>
</feature>
<feature type="compositionally biased region" description="Polar residues" evidence="3">
    <location>
        <begin position="50"/>
        <end position="62"/>
    </location>
</feature>
<dbReference type="SUPFAM" id="SSF52540">
    <property type="entry name" value="P-loop containing nucleoside triphosphate hydrolases"/>
    <property type="match status" value="1"/>
</dbReference>
<evidence type="ECO:0000256" key="1">
    <source>
        <dbReference type="ARBA" id="ARBA00022741"/>
    </source>
</evidence>
<dbReference type="AlphaFoldDB" id="A0A1I8IKH3"/>
<dbReference type="Gene3D" id="3.40.50.300">
    <property type="entry name" value="P-loop containing nucleotide triphosphate hydrolases"/>
    <property type="match status" value="1"/>
</dbReference>
<evidence type="ECO:0000313" key="5">
    <source>
        <dbReference type="WBParaSite" id="maker-uti_cns_0013367-snap-gene-0.4-mRNA-1"/>
    </source>
</evidence>
<evidence type="ECO:0000256" key="3">
    <source>
        <dbReference type="SAM" id="MobiDB-lite"/>
    </source>
</evidence>
<keyword evidence="1" id="KW-0547">Nucleotide-binding</keyword>
<proteinExistence type="predicted"/>
<accession>A0A1I8IKH3</accession>
<sequence>MSASTSAVGLSVLDLSPPHEAVLPAFDTCEEDDDPDYLLDTAAAAEADSGMSTFRDQPTVDNSSGGSGGGGREGPGVFRLSHLSGMSGSSAGPSDPSASEVDFDEDGREIFATSAKRPNSLALKLQRRRRRPRPDDFNDDVTDEGGDCSDGAIDLMSNPDCATVENFDPESCSTTPSTPSPLGQPERMFRIVMAGDAAVGKTCFITRFCEGRFDSGAVSTLGVDFKTRTVKVDGHVIAVQLWDTAGQHSQVLLPAAADGVILVYDCTSERSFLSVRDWVESIRDSCGGGEDSGGSVPIMIVANKTDLREAARLKSGCAQRVIETEEGRHLAELFSAAIFIEASARSGNNVCSSVIGLCRLLQQREDLAVSRAAANAALELHASNGDS</sequence>
<dbReference type="InterPro" id="IPR001806">
    <property type="entry name" value="Small_GTPase"/>
</dbReference>
<feature type="compositionally biased region" description="Low complexity" evidence="3">
    <location>
        <begin position="84"/>
        <end position="99"/>
    </location>
</feature>
<dbReference type="InterPro" id="IPR027417">
    <property type="entry name" value="P-loop_NTPase"/>
</dbReference>